<keyword evidence="2" id="KW-0238">DNA-binding</keyword>
<organism evidence="5 6">
    <name type="scientific">Methylobacterium oryzae</name>
    <dbReference type="NCBI Taxonomy" id="334852"/>
    <lineage>
        <taxon>Bacteria</taxon>
        <taxon>Pseudomonadati</taxon>
        <taxon>Pseudomonadota</taxon>
        <taxon>Alphaproteobacteria</taxon>
        <taxon>Hyphomicrobiales</taxon>
        <taxon>Methylobacteriaceae</taxon>
        <taxon>Methylobacterium</taxon>
    </lineage>
</organism>
<evidence type="ECO:0000256" key="1">
    <source>
        <dbReference type="ARBA" id="ARBA00023015"/>
    </source>
</evidence>
<dbReference type="EMBL" id="MLCA01000009">
    <property type="protein sequence ID" value="MEE7492298.1"/>
    <property type="molecule type" value="Genomic_DNA"/>
</dbReference>
<dbReference type="InterPro" id="IPR051011">
    <property type="entry name" value="Metal_resp_trans_reg"/>
</dbReference>
<dbReference type="InterPro" id="IPR036390">
    <property type="entry name" value="WH_DNA-bd_sf"/>
</dbReference>
<proteinExistence type="predicted"/>
<dbReference type="InterPro" id="IPR011991">
    <property type="entry name" value="ArsR-like_HTH"/>
</dbReference>
<dbReference type="Gene3D" id="1.10.10.10">
    <property type="entry name" value="Winged helix-like DNA-binding domain superfamily/Winged helix DNA-binding domain"/>
    <property type="match status" value="1"/>
</dbReference>
<dbReference type="Pfam" id="PF12840">
    <property type="entry name" value="HTH_20"/>
    <property type="match status" value="1"/>
</dbReference>
<name>A0ABU7TRS1_9HYPH</name>
<dbReference type="SMART" id="SM00418">
    <property type="entry name" value="HTH_ARSR"/>
    <property type="match status" value="1"/>
</dbReference>
<dbReference type="InterPro" id="IPR036388">
    <property type="entry name" value="WH-like_DNA-bd_sf"/>
</dbReference>
<accession>A0ABU7TRS1</accession>
<evidence type="ECO:0000256" key="2">
    <source>
        <dbReference type="ARBA" id="ARBA00023125"/>
    </source>
</evidence>
<reference evidence="5 6" key="1">
    <citation type="journal article" date="2012" name="Genet. Mol. Biol.">
        <title>Analysis of 16S rRNA and mxaF genes revealing insights into Methylobacterium niche-specific plant association.</title>
        <authorList>
            <person name="Dourado M.N."/>
            <person name="Andreote F.D."/>
            <person name="Dini-Andreote F."/>
            <person name="Conti R."/>
            <person name="Araujo J.M."/>
            <person name="Araujo W.L."/>
        </authorList>
    </citation>
    <scope>NUCLEOTIDE SEQUENCE [LARGE SCALE GENOMIC DNA]</scope>
    <source>
        <strain evidence="5 6">TC3-10</strain>
    </source>
</reference>
<protein>
    <submittedName>
        <fullName evidence="5">Transcriptional regulator</fullName>
    </submittedName>
</protein>
<comment type="caution">
    <text evidence="5">The sequence shown here is derived from an EMBL/GenBank/DDBJ whole genome shotgun (WGS) entry which is preliminary data.</text>
</comment>
<dbReference type="Proteomes" id="UP001355206">
    <property type="component" value="Unassembled WGS sequence"/>
</dbReference>
<dbReference type="PROSITE" id="PS50987">
    <property type="entry name" value="HTH_ARSR_2"/>
    <property type="match status" value="1"/>
</dbReference>
<keyword evidence="3" id="KW-0804">Transcription</keyword>
<dbReference type="PANTHER" id="PTHR43132:SF2">
    <property type="entry name" value="ARSENICAL RESISTANCE OPERON REPRESSOR ARSR-RELATED"/>
    <property type="match status" value="1"/>
</dbReference>
<dbReference type="CDD" id="cd00090">
    <property type="entry name" value="HTH_ARSR"/>
    <property type="match status" value="1"/>
</dbReference>
<evidence type="ECO:0000256" key="3">
    <source>
        <dbReference type="ARBA" id="ARBA00023163"/>
    </source>
</evidence>
<feature type="domain" description="HTH arsR-type" evidence="4">
    <location>
        <begin position="1"/>
        <end position="96"/>
    </location>
</feature>
<keyword evidence="6" id="KW-1185">Reference proteome</keyword>
<dbReference type="InterPro" id="IPR001845">
    <property type="entry name" value="HTH_ArsR_DNA-bd_dom"/>
</dbReference>
<evidence type="ECO:0000259" key="4">
    <source>
        <dbReference type="PROSITE" id="PS50987"/>
    </source>
</evidence>
<evidence type="ECO:0000313" key="6">
    <source>
        <dbReference type="Proteomes" id="UP001355206"/>
    </source>
</evidence>
<sequence>MDVTTAASILEALGNPTRLRILIELRRSGDTGLSVNAIRERLEIDAKSTFSSHLRQLVQVGLVTQERRSTTLLCRAPIDPMDTLVEFLRREAAHPHGKHRS</sequence>
<dbReference type="RefSeq" id="WP_331302825.1">
    <property type="nucleotide sequence ID" value="NZ_MLCA01000009.1"/>
</dbReference>
<keyword evidence="1" id="KW-0805">Transcription regulation</keyword>
<evidence type="ECO:0000313" key="5">
    <source>
        <dbReference type="EMBL" id="MEE7492298.1"/>
    </source>
</evidence>
<gene>
    <name evidence="5" type="ORF">MOTC310_18180</name>
</gene>
<dbReference type="SUPFAM" id="SSF46785">
    <property type="entry name" value="Winged helix' DNA-binding domain"/>
    <property type="match status" value="1"/>
</dbReference>
<dbReference type="PANTHER" id="PTHR43132">
    <property type="entry name" value="ARSENICAL RESISTANCE OPERON REPRESSOR ARSR-RELATED"/>
    <property type="match status" value="1"/>
</dbReference>